<dbReference type="Pfam" id="PF10601">
    <property type="entry name" value="zf-LITAF-like"/>
    <property type="match status" value="1"/>
</dbReference>
<comment type="similarity">
    <text evidence="2">Belongs to the CDIP1/LITAF family.</text>
</comment>
<proteinExistence type="inferred from homology"/>
<evidence type="ECO:0000313" key="7">
    <source>
        <dbReference type="EMBL" id="CAE0343232.1"/>
    </source>
</evidence>
<dbReference type="AlphaFoldDB" id="A0A7S3J4H6"/>
<dbReference type="InterPro" id="IPR037519">
    <property type="entry name" value="LITAF_fam"/>
</dbReference>
<evidence type="ECO:0000256" key="5">
    <source>
        <dbReference type="ARBA" id="ARBA00023136"/>
    </source>
</evidence>
<organism evidence="7">
    <name type="scientific">Euplotes harpa</name>
    <dbReference type="NCBI Taxonomy" id="151035"/>
    <lineage>
        <taxon>Eukaryota</taxon>
        <taxon>Sar</taxon>
        <taxon>Alveolata</taxon>
        <taxon>Ciliophora</taxon>
        <taxon>Intramacronucleata</taxon>
        <taxon>Spirotrichea</taxon>
        <taxon>Hypotrichia</taxon>
        <taxon>Euplotida</taxon>
        <taxon>Euplotidae</taxon>
        <taxon>Euplotes</taxon>
    </lineage>
</organism>
<dbReference type="PROSITE" id="PS51837">
    <property type="entry name" value="LITAF"/>
    <property type="match status" value="1"/>
</dbReference>
<evidence type="ECO:0000259" key="6">
    <source>
        <dbReference type="PROSITE" id="PS51837"/>
    </source>
</evidence>
<dbReference type="SMART" id="SM00714">
    <property type="entry name" value="LITAF"/>
    <property type="match status" value="1"/>
</dbReference>
<keyword evidence="3" id="KW-0479">Metal-binding</keyword>
<name>A0A7S3J4H6_9SPIT</name>
<accession>A0A7S3J4H6</accession>
<protein>
    <recommendedName>
        <fullName evidence="6">LITAF domain-containing protein</fullName>
    </recommendedName>
</protein>
<evidence type="ECO:0000256" key="3">
    <source>
        <dbReference type="ARBA" id="ARBA00022723"/>
    </source>
</evidence>
<dbReference type="EMBL" id="HBII01004728">
    <property type="protein sequence ID" value="CAE0343232.1"/>
    <property type="molecule type" value="Transcribed_RNA"/>
</dbReference>
<comment type="subcellular location">
    <subcellularLocation>
        <location evidence="1">Membrane</location>
        <topology evidence="1">Peripheral membrane protein</topology>
    </subcellularLocation>
</comment>
<evidence type="ECO:0000256" key="1">
    <source>
        <dbReference type="ARBA" id="ARBA00004170"/>
    </source>
</evidence>
<dbReference type="InterPro" id="IPR006629">
    <property type="entry name" value="LITAF"/>
</dbReference>
<keyword evidence="5" id="KW-0472">Membrane</keyword>
<evidence type="ECO:0000256" key="4">
    <source>
        <dbReference type="ARBA" id="ARBA00022833"/>
    </source>
</evidence>
<reference evidence="7" key="1">
    <citation type="submission" date="2021-01" db="EMBL/GenBank/DDBJ databases">
        <authorList>
            <person name="Corre E."/>
            <person name="Pelletier E."/>
            <person name="Niang G."/>
            <person name="Scheremetjew M."/>
            <person name="Finn R."/>
            <person name="Kale V."/>
            <person name="Holt S."/>
            <person name="Cochrane G."/>
            <person name="Meng A."/>
            <person name="Brown T."/>
            <person name="Cohen L."/>
        </authorList>
    </citation>
    <scope>NUCLEOTIDE SEQUENCE</scope>
    <source>
        <strain evidence="7">FSP1.4</strain>
    </source>
</reference>
<gene>
    <name evidence="7" type="ORF">EHAR0213_LOCUS2139</name>
</gene>
<evidence type="ECO:0000256" key="2">
    <source>
        <dbReference type="ARBA" id="ARBA00005975"/>
    </source>
</evidence>
<dbReference type="GO" id="GO:0008270">
    <property type="term" value="F:zinc ion binding"/>
    <property type="evidence" value="ECO:0007669"/>
    <property type="project" value="TreeGrafter"/>
</dbReference>
<dbReference type="GO" id="GO:0016020">
    <property type="term" value="C:membrane"/>
    <property type="evidence" value="ECO:0007669"/>
    <property type="project" value="UniProtKB-SubCell"/>
</dbReference>
<dbReference type="PANTHER" id="PTHR23292:SF14">
    <property type="entry name" value="FI16615P1-RELATED"/>
    <property type="match status" value="1"/>
</dbReference>
<sequence>MAYYQQQPGQVAYQPGPQPMVVTTQMQQPGMVMMQNQSKPPPSVFGVTESVTINCPSCNAHVPTRTKCEISGTQWIICIILCIIGCPCPCIPCYIPSCYKVNHACSSCNHFIGSSQ</sequence>
<feature type="domain" description="LITAF" evidence="6">
    <location>
        <begin position="35"/>
        <end position="116"/>
    </location>
</feature>
<dbReference type="PANTHER" id="PTHR23292">
    <property type="entry name" value="LIPOPOLYSACCHARIDE-INDUCED TUMOR NECROSIS FACTOR-ALPHA FACTOR"/>
    <property type="match status" value="1"/>
</dbReference>
<keyword evidence="4" id="KW-0862">Zinc</keyword>